<protein>
    <submittedName>
        <fullName evidence="1">Uncharacterized protein</fullName>
    </submittedName>
</protein>
<evidence type="ECO:0000313" key="2">
    <source>
        <dbReference type="Proteomes" id="UP000236724"/>
    </source>
</evidence>
<proteinExistence type="predicted"/>
<dbReference type="Pfam" id="PF21842">
    <property type="entry name" value="DUF6901"/>
    <property type="match status" value="1"/>
</dbReference>
<reference evidence="1 2" key="1">
    <citation type="submission" date="2016-10" db="EMBL/GenBank/DDBJ databases">
        <authorList>
            <person name="de Groot N.N."/>
        </authorList>
    </citation>
    <scope>NUCLEOTIDE SEQUENCE [LARGE SCALE GENOMIC DNA]</scope>
    <source>
        <strain evidence="1">MBHS1</strain>
    </source>
</reference>
<gene>
    <name evidence="1" type="ORF">MBHS_00249</name>
</gene>
<organism evidence="1 2">
    <name type="scientific">Candidatus Venteria ishoeyi</name>
    <dbReference type="NCBI Taxonomy" id="1899563"/>
    <lineage>
        <taxon>Bacteria</taxon>
        <taxon>Pseudomonadati</taxon>
        <taxon>Pseudomonadota</taxon>
        <taxon>Gammaproteobacteria</taxon>
        <taxon>Thiotrichales</taxon>
        <taxon>Thiotrichaceae</taxon>
        <taxon>Venteria</taxon>
    </lineage>
</organism>
<dbReference type="RefSeq" id="WP_103918472.1">
    <property type="nucleotide sequence ID" value="NZ_FMSV02000051.1"/>
</dbReference>
<dbReference type="OrthoDB" id="9813686at2"/>
<evidence type="ECO:0000313" key="1">
    <source>
        <dbReference type="EMBL" id="SEH04403.1"/>
    </source>
</evidence>
<accession>A0A1H6F4A6</accession>
<name>A0A1H6F4A6_9GAMM</name>
<dbReference type="InterPro" id="IPR054196">
    <property type="entry name" value="DUF6901"/>
</dbReference>
<dbReference type="EMBL" id="FMSV02000051">
    <property type="protein sequence ID" value="SEH04403.1"/>
    <property type="molecule type" value="Genomic_DNA"/>
</dbReference>
<keyword evidence="2" id="KW-1185">Reference proteome</keyword>
<dbReference type="Proteomes" id="UP000236724">
    <property type="component" value="Unassembled WGS sequence"/>
</dbReference>
<dbReference type="AlphaFoldDB" id="A0A1H6F4A6"/>
<sequence length="234" mass="26661">MFNNEIFLEYTFHISDSRQLQYRIAFDRSASQKEKEATNYPAWTELEFQKCSNCPLNREQHPHCPVALDAYEIILGFAEILSFKEMDVMVKTTERTYSKTCDAQTGLRSLIGFVMATSACPVLSPLRGLARYHLPFASLEEILFRVTSAYLVKQYFIHKDGGEADLSLTGLKAEFQEIQKVNYDFLQRITAAGDADSNLDVLSTLFSIASLISLNLDEHLDKLRPLFAETNHQL</sequence>